<dbReference type="InterPro" id="IPR001846">
    <property type="entry name" value="VWF_type-D"/>
</dbReference>
<feature type="domain" description="EGF-like" evidence="11">
    <location>
        <begin position="1453"/>
        <end position="1491"/>
    </location>
</feature>
<feature type="signal peptide" evidence="9">
    <location>
        <begin position="1"/>
        <end position="20"/>
    </location>
</feature>
<evidence type="ECO:0000259" key="11">
    <source>
        <dbReference type="PROSITE" id="PS50026"/>
    </source>
</evidence>
<dbReference type="PROSITE" id="PS00010">
    <property type="entry name" value="ASX_HYDROXYL"/>
    <property type="match status" value="6"/>
</dbReference>
<sequence length="1579" mass="168643">MPALLVSIGTLLVFALTAFASNCSPACVNGACNAAGTCVCSTGTFLTFTDTKCDNVSTISAGGVVSKLAQSNTTFLQSQQVNFADTVFQGGFPIGEGVIATALFICSNGYVTLDSNYCTSRIDLLRNSVAPSFIAPFATSFDYRSAVGAVSTESSITYELVPSIDAVPRLSQMRANISDLANTTSAIVITWNKMSPPTLEYSKTVQQITMQLIIFTDMRKVTVAAMLYSANTLKHYFNWVPTLIAWKTGGNLVTLASTRSTAMAYANQTVNYNPVKTRIRILPIYLNNSAPVNYAAMCSREATTPLPVTPSSSVANACPQTQQQARSDPRYTKDAATVTGKQPYKLLLTANLENVTQLTCVYHNDSGGLLMQDSSIKVVSKNVTLGVNLFDYCCNRAPALCSLYYNEFPQPSSSGYGAPGSAGFITGAGLFRTFDNYQYKFLAIGDFWLVNNTGLKVQIRMENLNTPSANNTAGVTSVAAQFTGATNFSIEVYRDKSVAQISTAHYSINQGPFTRKNLTGSSAVQTEVLSNVAIISSSSKIICYTSNSNSWIEISTAPNGLTVTVFLNKSPGNVAGLLGNYDANSQNEVAYRNGTALSVAQQANLTLFTEALTSWAVAPAGESLFLNLSTPPTAATNWTPLYWNAAWNTNQTALIEALFSGNETVYNASVAACSAKLSNTTEYRYCILEFVDCKLQASCSEAYLTRLDSLFVQLKDLSCLPPQWNATSTPFNVKEGDIFKMELATVVDGGSSGRTFSKISGPVGLNVYENGSLTWVPAQSEISALIVLRVADVASGCASLWPVPLRMTRRNGLCPANAAESFATPLASGIAITPQNQASMSACECSQNYYGPNCTFATCPLNCFACNTTLATSCSSTCPANYDLSTSGSLTICAYRDRCDNSACTGAAYTGCISADPAIQTEFYKHQCICAAGFQYPLSNLANKTRCEDINECLLPTHCDTSKNRTCNNTAPGFSCPCSDGFEPVDAGCTTGTCSCKDINECSKNSSICSNGNCTNTIGSYRCECSTGFYAETSRKCSDIDECANPATSKCTHDCTNTPGGFNCTCKNGFAHPSSDPVACVAQTNCTSNTCAYKSMCAKVGDADTCYCLPKQTLSGTACNPASYCTAATCGAGGNCTDVGEPSTGYSCVCGEHYEKNSLGTCVKKQYCTDPSKYPGVCPAGGKFECTTNVTTNAPTCACSSGYAKDNSTQICVDINECDRAELNSCDRASAVCFNVIGSYTCDCKFGYKRINTTHCTPAPYVYMVNGTFTDLNFSLDMGNYLSEAFNKTAPMLQKRFEAALPPDGSGTGSGPPTTRVFFLSNGSVVAGIVASYNSPTTPKIIRETSSSTLGLSVTVANVNECANATLNDCSTEHICVDTDSGYKCKCKPDYTRTGIRNGFPSTKEIDDCVDIDECLTQCKISDNKTCVNMPGNFSCSCVNGTYSPNPKTGPCEDPCVPGRCLNGGVCQYQKSDQFPFKCVCVAGYTGFTCELWDDNYIAMQRNAIILGVVLGALLLIALIIVVCCIIRNRHSSGNYRGTQTVPMAETSIPRVQESAKHPSAYQNEGFERDNARQRNAYF</sequence>
<dbReference type="PROSITE" id="PS00022">
    <property type="entry name" value="EGF_1"/>
    <property type="match status" value="1"/>
</dbReference>
<dbReference type="SUPFAM" id="SSF57184">
    <property type="entry name" value="Growth factor receptor domain"/>
    <property type="match status" value="1"/>
</dbReference>
<dbReference type="SUPFAM" id="SSF57196">
    <property type="entry name" value="EGF/Laminin"/>
    <property type="match status" value="5"/>
</dbReference>
<dbReference type="InterPro" id="IPR000742">
    <property type="entry name" value="EGF"/>
</dbReference>
<evidence type="ECO:0000256" key="7">
    <source>
        <dbReference type="PROSITE-ProRule" id="PRU00076"/>
    </source>
</evidence>
<dbReference type="Pfam" id="PF07645">
    <property type="entry name" value="EGF_CA"/>
    <property type="match status" value="6"/>
</dbReference>
<keyword evidence="8" id="KW-1133">Transmembrane helix</keyword>
<dbReference type="Gene3D" id="2.10.25.10">
    <property type="entry name" value="Laminin"/>
    <property type="match status" value="6"/>
</dbReference>
<keyword evidence="2 7" id="KW-0245">EGF-like domain</keyword>
<dbReference type="InterPro" id="IPR003886">
    <property type="entry name" value="NIDO_dom"/>
</dbReference>
<comment type="caution">
    <text evidence="13">The sequence shown here is derived from an EMBL/GenBank/DDBJ whole genome shotgun (WGS) entry which is preliminary data.</text>
</comment>
<evidence type="ECO:0000256" key="4">
    <source>
        <dbReference type="ARBA" id="ARBA00022737"/>
    </source>
</evidence>
<dbReference type="PROSITE" id="PS01186">
    <property type="entry name" value="EGF_2"/>
    <property type="match status" value="4"/>
</dbReference>
<evidence type="ECO:0000256" key="8">
    <source>
        <dbReference type="SAM" id="Phobius"/>
    </source>
</evidence>
<feature type="domain" description="EGF-like" evidence="11">
    <location>
        <begin position="1411"/>
        <end position="1448"/>
    </location>
</feature>
<keyword evidence="8" id="KW-0812">Transmembrane</keyword>
<proteinExistence type="predicted"/>
<dbReference type="InterPro" id="IPR018097">
    <property type="entry name" value="EGF_Ca-bd_CS"/>
</dbReference>
<keyword evidence="4" id="KW-0677">Repeat</keyword>
<dbReference type="CDD" id="cd00054">
    <property type="entry name" value="EGF_CA"/>
    <property type="match status" value="4"/>
</dbReference>
<feature type="domain" description="EGF-like" evidence="11">
    <location>
        <begin position="1358"/>
        <end position="1394"/>
    </location>
</feature>
<evidence type="ECO:0000256" key="2">
    <source>
        <dbReference type="ARBA" id="ARBA00022536"/>
    </source>
</evidence>
<gene>
    <name evidence="13" type="ORF">BOX15_Mlig023073g2</name>
</gene>
<comment type="subcellular location">
    <subcellularLocation>
        <location evidence="1">Membrane</location>
    </subcellularLocation>
</comment>
<keyword evidence="14" id="KW-1185">Reference proteome</keyword>
<feature type="transmembrane region" description="Helical" evidence="8">
    <location>
        <begin position="1504"/>
        <end position="1527"/>
    </location>
</feature>
<evidence type="ECO:0000259" key="10">
    <source>
        <dbReference type="PROSITE" id="PS50024"/>
    </source>
</evidence>
<keyword evidence="5 8" id="KW-0472">Membrane</keyword>
<dbReference type="FunFam" id="2.10.25.10:FF:000119">
    <property type="entry name" value="vitamin K-dependent protein S"/>
    <property type="match status" value="1"/>
</dbReference>
<dbReference type="Gene3D" id="2.90.20.10">
    <property type="entry name" value="Plasmodium vivax P25 domain"/>
    <property type="match status" value="1"/>
</dbReference>
<dbReference type="InterPro" id="IPR001881">
    <property type="entry name" value="EGF-like_Ca-bd_dom"/>
</dbReference>
<dbReference type="InterPro" id="IPR049883">
    <property type="entry name" value="NOTCH1_EGF-like"/>
</dbReference>
<dbReference type="GO" id="GO:0016020">
    <property type="term" value="C:membrane"/>
    <property type="evidence" value="ECO:0007669"/>
    <property type="project" value="UniProtKB-SubCell"/>
</dbReference>
<evidence type="ECO:0000313" key="14">
    <source>
        <dbReference type="Proteomes" id="UP000215902"/>
    </source>
</evidence>
<protein>
    <recommendedName>
        <fullName evidence="15">EGF-like domain-containing protein</fullName>
    </recommendedName>
</protein>
<evidence type="ECO:0000313" key="13">
    <source>
        <dbReference type="EMBL" id="PAA90964.1"/>
    </source>
</evidence>
<evidence type="ECO:0000256" key="9">
    <source>
        <dbReference type="SAM" id="SignalP"/>
    </source>
</evidence>
<feature type="domain" description="EGF-like" evidence="11">
    <location>
        <begin position="1214"/>
        <end position="1257"/>
    </location>
</feature>
<feature type="domain" description="SEA" evidence="10">
    <location>
        <begin position="1259"/>
        <end position="1381"/>
    </location>
</feature>
<comment type="caution">
    <text evidence="7">Lacks conserved residue(s) required for the propagation of feature annotation.</text>
</comment>
<feature type="domain" description="EGF-like" evidence="11">
    <location>
        <begin position="998"/>
        <end position="1038"/>
    </location>
</feature>
<evidence type="ECO:0000256" key="3">
    <source>
        <dbReference type="ARBA" id="ARBA00022729"/>
    </source>
</evidence>
<dbReference type="GO" id="GO:0007160">
    <property type="term" value="P:cell-matrix adhesion"/>
    <property type="evidence" value="ECO:0007669"/>
    <property type="project" value="InterPro"/>
</dbReference>
<feature type="chain" id="PRO_5012266902" description="EGF-like domain-containing protein" evidence="9">
    <location>
        <begin position="21"/>
        <end position="1579"/>
    </location>
</feature>
<keyword evidence="3 9" id="KW-0732">Signal</keyword>
<dbReference type="InterPro" id="IPR000082">
    <property type="entry name" value="SEA_dom"/>
</dbReference>
<evidence type="ECO:0000256" key="5">
    <source>
        <dbReference type="ARBA" id="ARBA00023136"/>
    </source>
</evidence>
<dbReference type="SMART" id="SM00181">
    <property type="entry name" value="EGF"/>
    <property type="match status" value="11"/>
</dbReference>
<dbReference type="GO" id="GO:0005509">
    <property type="term" value="F:calcium ion binding"/>
    <property type="evidence" value="ECO:0007669"/>
    <property type="project" value="InterPro"/>
</dbReference>
<dbReference type="PROSITE" id="PS01187">
    <property type="entry name" value="EGF_CA"/>
    <property type="match status" value="3"/>
</dbReference>
<dbReference type="EMBL" id="NIVC01000099">
    <property type="protein sequence ID" value="PAA90964.1"/>
    <property type="molecule type" value="Genomic_DNA"/>
</dbReference>
<dbReference type="PANTHER" id="PTHR24039">
    <property type="entry name" value="FIBRILLIN-RELATED"/>
    <property type="match status" value="1"/>
</dbReference>
<name>A0A267GZX0_9PLAT</name>
<evidence type="ECO:0000256" key="1">
    <source>
        <dbReference type="ARBA" id="ARBA00004370"/>
    </source>
</evidence>
<dbReference type="Pfam" id="PF06119">
    <property type="entry name" value="NIDO"/>
    <property type="match status" value="1"/>
</dbReference>
<dbReference type="PROSITE" id="PS50024">
    <property type="entry name" value="SEA"/>
    <property type="match status" value="1"/>
</dbReference>
<dbReference type="InterPro" id="IPR009030">
    <property type="entry name" value="Growth_fac_rcpt_cys_sf"/>
</dbReference>
<accession>A0A267GZX0</accession>
<evidence type="ECO:0000256" key="6">
    <source>
        <dbReference type="ARBA" id="ARBA00023157"/>
    </source>
</evidence>
<dbReference type="STRING" id="282301.A0A267GZX0"/>
<dbReference type="PROSITE" id="PS51233">
    <property type="entry name" value="VWFD"/>
    <property type="match status" value="1"/>
</dbReference>
<dbReference type="SMART" id="SM00179">
    <property type="entry name" value="EGF_CA"/>
    <property type="match status" value="6"/>
</dbReference>
<dbReference type="OrthoDB" id="10022113at2759"/>
<evidence type="ECO:0008006" key="15">
    <source>
        <dbReference type="Google" id="ProtNLM"/>
    </source>
</evidence>
<feature type="disulfide bond" evidence="7">
    <location>
        <begin position="1481"/>
        <end position="1490"/>
    </location>
</feature>
<organism evidence="13 14">
    <name type="scientific">Macrostomum lignano</name>
    <dbReference type="NCBI Taxonomy" id="282301"/>
    <lineage>
        <taxon>Eukaryota</taxon>
        <taxon>Metazoa</taxon>
        <taxon>Spiralia</taxon>
        <taxon>Lophotrochozoa</taxon>
        <taxon>Platyhelminthes</taxon>
        <taxon>Rhabditophora</taxon>
        <taxon>Macrostomorpha</taxon>
        <taxon>Macrostomida</taxon>
        <taxon>Macrostomidae</taxon>
        <taxon>Macrostomum</taxon>
    </lineage>
</organism>
<reference evidence="13 14" key="1">
    <citation type="submission" date="2017-06" db="EMBL/GenBank/DDBJ databases">
        <title>A platform for efficient transgenesis in Macrostomum lignano, a flatworm model organism for stem cell research.</title>
        <authorList>
            <person name="Berezikov E."/>
        </authorList>
    </citation>
    <scope>NUCLEOTIDE SEQUENCE [LARGE SCALE GENOMIC DNA]</scope>
    <source>
        <strain evidence="13">DV1</strain>
        <tissue evidence="13">Whole organism</tissue>
    </source>
</reference>
<keyword evidence="6 7" id="KW-1015">Disulfide bond</keyword>
<dbReference type="InterPro" id="IPR000152">
    <property type="entry name" value="EGF-type_Asp/Asn_hydroxyl_site"/>
</dbReference>
<dbReference type="Proteomes" id="UP000215902">
    <property type="component" value="Unassembled WGS sequence"/>
</dbReference>
<evidence type="ECO:0000259" key="12">
    <source>
        <dbReference type="PROSITE" id="PS51233"/>
    </source>
</evidence>
<feature type="disulfide bond" evidence="7">
    <location>
        <begin position="1419"/>
        <end position="1436"/>
    </location>
</feature>
<dbReference type="PROSITE" id="PS50026">
    <property type="entry name" value="EGF_3"/>
    <property type="match status" value="5"/>
</dbReference>
<feature type="domain" description="VWFD" evidence="12">
    <location>
        <begin position="421"/>
        <end position="624"/>
    </location>
</feature>